<dbReference type="AlphaFoldDB" id="A0A4Z2F8A0"/>
<gene>
    <name evidence="2" type="ORF">EYF80_052804</name>
</gene>
<evidence type="ECO:0000256" key="1">
    <source>
        <dbReference type="SAM" id="MobiDB-lite"/>
    </source>
</evidence>
<protein>
    <submittedName>
        <fullName evidence="2">Uncharacterized protein</fullName>
    </submittedName>
</protein>
<evidence type="ECO:0000313" key="3">
    <source>
        <dbReference type="Proteomes" id="UP000314294"/>
    </source>
</evidence>
<reference evidence="2 3" key="1">
    <citation type="submission" date="2019-03" db="EMBL/GenBank/DDBJ databases">
        <title>First draft genome of Liparis tanakae, snailfish: a comprehensive survey of snailfish specific genes.</title>
        <authorList>
            <person name="Kim W."/>
            <person name="Song I."/>
            <person name="Jeong J.-H."/>
            <person name="Kim D."/>
            <person name="Kim S."/>
            <person name="Ryu S."/>
            <person name="Song J.Y."/>
            <person name="Lee S.K."/>
        </authorList>
    </citation>
    <scope>NUCLEOTIDE SEQUENCE [LARGE SCALE GENOMIC DNA]</scope>
    <source>
        <tissue evidence="2">Muscle</tissue>
    </source>
</reference>
<keyword evidence="3" id="KW-1185">Reference proteome</keyword>
<name>A0A4Z2F8A0_9TELE</name>
<accession>A0A4Z2F8A0</accession>
<dbReference type="EMBL" id="SRLO01001542">
    <property type="protein sequence ID" value="TNN37034.1"/>
    <property type="molecule type" value="Genomic_DNA"/>
</dbReference>
<evidence type="ECO:0000313" key="2">
    <source>
        <dbReference type="EMBL" id="TNN37034.1"/>
    </source>
</evidence>
<sequence length="119" mass="12481">MSRVTRASRPQRSRRDVNLAERAVLLSPGGRRGQFLQCVSSSSSSCFFILAELFHTPPDPVGTKHRAPIGSAGHFSHLAARHSGVSSEECEPHPGPTHKTGPSAVTVTGPGNTGEGSLA</sequence>
<dbReference type="Proteomes" id="UP000314294">
    <property type="component" value="Unassembled WGS sequence"/>
</dbReference>
<organism evidence="2 3">
    <name type="scientific">Liparis tanakae</name>
    <name type="common">Tanaka's snailfish</name>
    <dbReference type="NCBI Taxonomy" id="230148"/>
    <lineage>
        <taxon>Eukaryota</taxon>
        <taxon>Metazoa</taxon>
        <taxon>Chordata</taxon>
        <taxon>Craniata</taxon>
        <taxon>Vertebrata</taxon>
        <taxon>Euteleostomi</taxon>
        <taxon>Actinopterygii</taxon>
        <taxon>Neopterygii</taxon>
        <taxon>Teleostei</taxon>
        <taxon>Neoteleostei</taxon>
        <taxon>Acanthomorphata</taxon>
        <taxon>Eupercaria</taxon>
        <taxon>Perciformes</taxon>
        <taxon>Cottioidei</taxon>
        <taxon>Cottales</taxon>
        <taxon>Liparidae</taxon>
        <taxon>Liparis</taxon>
    </lineage>
</organism>
<comment type="caution">
    <text evidence="2">The sequence shown here is derived from an EMBL/GenBank/DDBJ whole genome shotgun (WGS) entry which is preliminary data.</text>
</comment>
<proteinExistence type="predicted"/>
<feature type="region of interest" description="Disordered" evidence="1">
    <location>
        <begin position="80"/>
        <end position="119"/>
    </location>
</feature>